<feature type="chain" id="PRO_5023871220" evidence="1">
    <location>
        <begin position="22"/>
        <end position="126"/>
    </location>
</feature>
<keyword evidence="3" id="KW-1185">Reference proteome</keyword>
<proteinExistence type="predicted"/>
<reference evidence="3" key="1">
    <citation type="journal article" date="2007" name="Science">
        <title>Evolutionary and biomedical insights from the rhesus macaque genome.</title>
        <authorList>
            <person name="Gibbs R.A."/>
            <person name="Rogers J."/>
            <person name="Katze M.G."/>
            <person name="Bumgarner R."/>
            <person name="Weinstock G.M."/>
            <person name="Mardis E.R."/>
            <person name="Remington K.A."/>
            <person name="Strausberg R.L."/>
            <person name="Venter J.C."/>
            <person name="Wilson R.K."/>
            <person name="Batzer M.A."/>
            <person name="Bustamante C.D."/>
            <person name="Eichler E.E."/>
            <person name="Hahn M.W."/>
            <person name="Hardison R.C."/>
            <person name="Makova K.D."/>
            <person name="Miller W."/>
            <person name="Milosavljevic A."/>
            <person name="Palermo R.E."/>
            <person name="Siepel A."/>
            <person name="Sikela J.M."/>
            <person name="Attaway T."/>
            <person name="Bell S."/>
            <person name="Bernard K.E."/>
            <person name="Buhay C.J."/>
            <person name="Chandrabose M.N."/>
            <person name="Dao M."/>
            <person name="Davis C."/>
            <person name="Delehaunty K.D."/>
            <person name="Ding Y."/>
            <person name="Dinh H.H."/>
            <person name="Dugan-Rocha S."/>
            <person name="Fulton L.A."/>
            <person name="Gabisi R.A."/>
            <person name="Garner T.T."/>
            <person name="Godfrey J."/>
            <person name="Hawes A.C."/>
            <person name="Hernandez J."/>
            <person name="Hines S."/>
            <person name="Holder M."/>
            <person name="Hume J."/>
            <person name="Jhangiani S.N."/>
            <person name="Joshi V."/>
            <person name="Khan Z.M."/>
            <person name="Kirkness E.F."/>
            <person name="Cree A."/>
            <person name="Fowler R.G."/>
            <person name="Lee S."/>
            <person name="Lewis L.R."/>
            <person name="Li Z."/>
            <person name="Liu Y.-S."/>
            <person name="Moore S.M."/>
            <person name="Muzny D."/>
            <person name="Nazareth L.V."/>
            <person name="Ngo D.N."/>
            <person name="Okwuonu G.O."/>
            <person name="Pai G."/>
            <person name="Parker D."/>
            <person name="Paul H.A."/>
            <person name="Pfannkoch C."/>
            <person name="Pohl C.S."/>
            <person name="Rogers Y.-H.C."/>
            <person name="Ruiz S.J."/>
            <person name="Sabo A."/>
            <person name="Santibanez J."/>
            <person name="Schneider B.W."/>
            <person name="Smith S.M."/>
            <person name="Sodergren E."/>
            <person name="Svatek A.F."/>
            <person name="Utterback T.R."/>
            <person name="Vattathil S."/>
            <person name="Warren W."/>
            <person name="White C.S."/>
            <person name="Chinwalla A.T."/>
            <person name="Feng Y."/>
            <person name="Halpern A.L."/>
            <person name="Hillier L.W."/>
            <person name="Huang X."/>
            <person name="Minx P."/>
            <person name="Nelson J.O."/>
            <person name="Pepin K.H."/>
            <person name="Qin X."/>
            <person name="Sutton G.G."/>
            <person name="Venter E."/>
            <person name="Walenz B.P."/>
            <person name="Wallis J.W."/>
            <person name="Worley K.C."/>
            <person name="Yang S.-P."/>
            <person name="Jones S.M."/>
            <person name="Marra M.A."/>
            <person name="Rocchi M."/>
            <person name="Schein J.E."/>
            <person name="Baertsch R."/>
            <person name="Clarke L."/>
            <person name="Csuros M."/>
            <person name="Glasscock J."/>
            <person name="Harris R.A."/>
            <person name="Havlak P."/>
            <person name="Jackson A.R."/>
            <person name="Jiang H."/>
            <person name="Liu Y."/>
            <person name="Messina D.N."/>
            <person name="Shen Y."/>
            <person name="Song H.X.-Z."/>
            <person name="Wylie T."/>
            <person name="Zhang L."/>
            <person name="Birney E."/>
            <person name="Han K."/>
            <person name="Konkel M.K."/>
            <person name="Lee J."/>
            <person name="Smit A.F.A."/>
            <person name="Ullmer B."/>
            <person name="Wang H."/>
            <person name="Xing J."/>
            <person name="Burhans R."/>
            <person name="Cheng Z."/>
            <person name="Karro J.E."/>
            <person name="Ma J."/>
            <person name="Raney B."/>
            <person name="She X."/>
            <person name="Cox M.J."/>
            <person name="Demuth J.P."/>
            <person name="Dumas L.J."/>
            <person name="Han S.-G."/>
            <person name="Hopkins J."/>
            <person name="Karimpour-Fard A."/>
            <person name="Kim Y.H."/>
            <person name="Pollack J.R."/>
            <person name="Vinar T."/>
            <person name="Addo-Quaye C."/>
            <person name="Degenhardt J."/>
            <person name="Denby A."/>
            <person name="Hubisz M.J."/>
            <person name="Indap A."/>
            <person name="Kosiol C."/>
            <person name="Lahn B.T."/>
            <person name="Lawson H.A."/>
            <person name="Marklein A."/>
            <person name="Nielsen R."/>
            <person name="Vallender E.J."/>
            <person name="Clark A.G."/>
            <person name="Ferguson B."/>
            <person name="Hernandez R.D."/>
            <person name="Hirani K."/>
            <person name="Kehrer-Sawatzki H."/>
            <person name="Kolb J."/>
            <person name="Patil S."/>
            <person name="Pu L.-L."/>
            <person name="Ren Y."/>
            <person name="Smith D.G."/>
            <person name="Wheeler D.A."/>
            <person name="Schenck I."/>
            <person name="Ball E.V."/>
            <person name="Chen R."/>
            <person name="Cooper D.N."/>
            <person name="Giardine B."/>
            <person name="Hsu F."/>
            <person name="Kent W.J."/>
            <person name="Lesk A."/>
            <person name="Nelson D.L."/>
            <person name="O'brien W.E."/>
            <person name="Pruefer K."/>
            <person name="Stenson P.D."/>
            <person name="Wallace J.C."/>
            <person name="Ke H."/>
            <person name="Liu X.-M."/>
            <person name="Wang P."/>
            <person name="Xiang A.P."/>
            <person name="Yang F."/>
            <person name="Barber G.P."/>
            <person name="Haussler D."/>
            <person name="Karolchik D."/>
            <person name="Kern A.D."/>
            <person name="Kuhn R.M."/>
            <person name="Smith K.E."/>
            <person name="Zwieg A.S."/>
        </authorList>
    </citation>
    <scope>NUCLEOTIDE SEQUENCE [LARGE SCALE GENOMIC DNA]</scope>
    <source>
        <strain evidence="3">17573</strain>
    </source>
</reference>
<dbReference type="GeneTree" id="ENSGT01150000286943"/>
<feature type="signal peptide" evidence="1">
    <location>
        <begin position="1"/>
        <end position="21"/>
    </location>
</feature>
<dbReference type="Proteomes" id="UP000006718">
    <property type="component" value="Chromosome 5"/>
</dbReference>
<dbReference type="Ensembl" id="ENSMMUT00000108498.1">
    <property type="protein sequence ID" value="ENSMMUP00000062177.1"/>
    <property type="gene ID" value="ENSMMUG00000051677.1"/>
</dbReference>
<evidence type="ECO:0000313" key="3">
    <source>
        <dbReference type="Proteomes" id="UP000006718"/>
    </source>
</evidence>
<dbReference type="Bgee" id="ENSMMUG00000051677">
    <property type="expression patterns" value="Expressed in intestine and 8 other cell types or tissues"/>
</dbReference>
<reference evidence="2" key="4">
    <citation type="submission" date="2025-09" db="UniProtKB">
        <authorList>
            <consortium name="Ensembl"/>
        </authorList>
    </citation>
    <scope>IDENTIFICATION</scope>
    <source>
        <strain evidence="2">17573</strain>
    </source>
</reference>
<dbReference type="PANTHER" id="PTHR12138:SF133">
    <property type="entry name" value="SECRETED PROTEIN"/>
    <property type="match status" value="1"/>
</dbReference>
<dbReference type="PANTHER" id="PTHR12138">
    <property type="entry name" value="PRIMATE-EXPANDED PROTEIN FAMILY"/>
    <property type="match status" value="1"/>
</dbReference>
<dbReference type="STRING" id="9544.ENSMMUP00000062177"/>
<reference evidence="2" key="3">
    <citation type="submission" date="2025-08" db="UniProtKB">
        <authorList>
            <consortium name="Ensembl"/>
        </authorList>
    </citation>
    <scope>IDENTIFICATION</scope>
    <source>
        <strain evidence="2">17573</strain>
    </source>
</reference>
<reference evidence="2" key="2">
    <citation type="submission" date="2019-01" db="EMBL/GenBank/DDBJ databases">
        <authorList>
            <person name="Graves T."/>
            <person name="Eichler E.E."/>
            <person name="Wilson R.K."/>
        </authorList>
    </citation>
    <scope>NUCLEOTIDE SEQUENCE [LARGE SCALE GENOMIC DNA]</scope>
    <source>
        <strain evidence="2">17573</strain>
    </source>
</reference>
<dbReference type="VEuPathDB" id="HostDB:ENSMMUG00000051677"/>
<dbReference type="InParanoid" id="A0A5F7Z9B6"/>
<accession>A0A5F7Z9B6</accession>
<dbReference type="PRINTS" id="PR02045">
    <property type="entry name" value="F138DOMAIN"/>
</dbReference>
<evidence type="ECO:0000313" key="2">
    <source>
        <dbReference type="Ensembl" id="ENSMMUP00000062177.1"/>
    </source>
</evidence>
<dbReference type="AlphaFoldDB" id="A0A5F7Z9B6"/>
<organism evidence="2 3">
    <name type="scientific">Macaca mulatta</name>
    <name type="common">Rhesus macaque</name>
    <dbReference type="NCBI Taxonomy" id="9544"/>
    <lineage>
        <taxon>Eukaryota</taxon>
        <taxon>Metazoa</taxon>
        <taxon>Chordata</taxon>
        <taxon>Craniata</taxon>
        <taxon>Vertebrata</taxon>
        <taxon>Euteleostomi</taxon>
        <taxon>Mammalia</taxon>
        <taxon>Eutheria</taxon>
        <taxon>Euarchontoglires</taxon>
        <taxon>Primates</taxon>
        <taxon>Haplorrhini</taxon>
        <taxon>Catarrhini</taxon>
        <taxon>Cercopithecidae</taxon>
        <taxon>Cercopithecinae</taxon>
        <taxon>Macaca</taxon>
    </lineage>
</organism>
<sequence>ISSFFTHSYLFFFFFLRQSLTLSPRLECSSAISAHCNLRLPGAHNSHASASQVPGITDVCQHAWLIFLFPVEMMFHHVAQAGLELLASSDPPTSASQSTEFYRHKPPRVPYTYLHMYPKLYLKVIF</sequence>
<keyword evidence="1" id="KW-0732">Signal</keyword>
<protein>
    <submittedName>
        <fullName evidence="2">Uncharacterized protein</fullName>
    </submittedName>
</protein>
<evidence type="ECO:0000256" key="1">
    <source>
        <dbReference type="SAM" id="SignalP"/>
    </source>
</evidence>
<name>A0A5F7Z9B6_MACMU</name>